<evidence type="ECO:0000313" key="2">
    <source>
        <dbReference type="Proteomes" id="UP000828048"/>
    </source>
</evidence>
<dbReference type="EMBL" id="CM037160">
    <property type="protein sequence ID" value="KAH7840615.1"/>
    <property type="molecule type" value="Genomic_DNA"/>
</dbReference>
<accession>A0ACB7XIK2</accession>
<comment type="caution">
    <text evidence="1">The sequence shown here is derived from an EMBL/GenBank/DDBJ whole genome shotgun (WGS) entry which is preliminary data.</text>
</comment>
<gene>
    <name evidence="1" type="ORF">Vadar_019257</name>
</gene>
<organism evidence="1 2">
    <name type="scientific">Vaccinium darrowii</name>
    <dbReference type="NCBI Taxonomy" id="229202"/>
    <lineage>
        <taxon>Eukaryota</taxon>
        <taxon>Viridiplantae</taxon>
        <taxon>Streptophyta</taxon>
        <taxon>Embryophyta</taxon>
        <taxon>Tracheophyta</taxon>
        <taxon>Spermatophyta</taxon>
        <taxon>Magnoliopsida</taxon>
        <taxon>eudicotyledons</taxon>
        <taxon>Gunneridae</taxon>
        <taxon>Pentapetalae</taxon>
        <taxon>asterids</taxon>
        <taxon>Ericales</taxon>
        <taxon>Ericaceae</taxon>
        <taxon>Vaccinioideae</taxon>
        <taxon>Vaccinieae</taxon>
        <taxon>Vaccinium</taxon>
    </lineage>
</organism>
<sequence length="194" mass="21190">MFPSSQGGELPLNENDSQEMVLYQLLNEANALNSTTPFYPSRNQATTQNVLEPSGINGKKHYRGVRRRPWGKYAAEIRDSARHGARIWLGTFETAEEAALAYDRAAFRMRGAKALLNFPAGVGVGGLSSSERFNRNLNSRRLEDKDGSSSSRNNIGHEQPSSTGLVLPPQSESESRRTGDPQDSDSTTTVGSST</sequence>
<name>A0ACB7XIK2_9ERIC</name>
<dbReference type="Proteomes" id="UP000828048">
    <property type="component" value="Chromosome 10"/>
</dbReference>
<protein>
    <submittedName>
        <fullName evidence="1">Uncharacterized protein</fullName>
    </submittedName>
</protein>
<evidence type="ECO:0000313" key="1">
    <source>
        <dbReference type="EMBL" id="KAH7840615.1"/>
    </source>
</evidence>
<keyword evidence="2" id="KW-1185">Reference proteome</keyword>
<proteinExistence type="predicted"/>
<reference evidence="1 2" key="1">
    <citation type="journal article" date="2021" name="Hortic Res">
        <title>High-quality reference genome and annotation aids understanding of berry development for evergreen blueberry (Vaccinium darrowii).</title>
        <authorList>
            <person name="Yu J."/>
            <person name="Hulse-Kemp A.M."/>
            <person name="Babiker E."/>
            <person name="Staton M."/>
        </authorList>
    </citation>
    <scope>NUCLEOTIDE SEQUENCE [LARGE SCALE GENOMIC DNA]</scope>
    <source>
        <strain evidence="2">cv. NJ 8807/NJ 8810</strain>
        <tissue evidence="1">Young leaf</tissue>
    </source>
</reference>